<gene>
    <name evidence="3" type="ORF">JTBM06_V1_70024</name>
</gene>
<dbReference type="Gene3D" id="1.10.10.60">
    <property type="entry name" value="Homeodomain-like"/>
    <property type="match status" value="1"/>
</dbReference>
<dbReference type="GO" id="GO:0006313">
    <property type="term" value="P:DNA transposition"/>
    <property type="evidence" value="ECO:0007669"/>
    <property type="project" value="InterPro"/>
</dbReference>
<protein>
    <submittedName>
        <fullName evidence="3">Transposase</fullName>
    </submittedName>
</protein>
<dbReference type="InterPro" id="IPR051839">
    <property type="entry name" value="RD_transcriptional_regulator"/>
</dbReference>
<name>A0A7D9H4B1_9GAMM</name>
<organism evidence="3">
    <name type="scientific">uncultured Woeseiaceae bacterium</name>
    <dbReference type="NCBI Taxonomy" id="1983305"/>
    <lineage>
        <taxon>Bacteria</taxon>
        <taxon>Pseudomonadati</taxon>
        <taxon>Pseudomonadota</taxon>
        <taxon>Gammaproteobacteria</taxon>
        <taxon>Woeseiales</taxon>
        <taxon>Woeseiaceae</taxon>
        <taxon>environmental samples</taxon>
    </lineage>
</organism>
<feature type="coiled-coil region" evidence="2">
    <location>
        <begin position="61"/>
        <end position="88"/>
    </location>
</feature>
<dbReference type="GO" id="GO:0004803">
    <property type="term" value="F:transposase activity"/>
    <property type="evidence" value="ECO:0007669"/>
    <property type="project" value="InterPro"/>
</dbReference>
<dbReference type="PANTHER" id="PTHR33215">
    <property type="entry name" value="PROTEIN DISTAL ANTENNA"/>
    <property type="match status" value="1"/>
</dbReference>
<dbReference type="GO" id="GO:0003677">
    <property type="term" value="F:DNA binding"/>
    <property type="evidence" value="ECO:0007669"/>
    <property type="project" value="InterPro"/>
</dbReference>
<comment type="similarity">
    <text evidence="1">Belongs to the transposase 8 family.</text>
</comment>
<dbReference type="EMBL" id="LR633967">
    <property type="protein sequence ID" value="VUX55669.1"/>
    <property type="molecule type" value="Genomic_DNA"/>
</dbReference>
<keyword evidence="2" id="KW-0175">Coiled coil</keyword>
<dbReference type="AlphaFoldDB" id="A0A7D9H4B1"/>
<accession>A0A7D9H4B1</accession>
<evidence type="ECO:0000313" key="3">
    <source>
        <dbReference type="EMBL" id="VUX55669.1"/>
    </source>
</evidence>
<dbReference type="InterPro" id="IPR009057">
    <property type="entry name" value="Homeodomain-like_sf"/>
</dbReference>
<reference evidence="3" key="1">
    <citation type="submission" date="2019-07" db="EMBL/GenBank/DDBJ databases">
        <authorList>
            <person name="Weber M."/>
            <person name="Kostadinov I."/>
            <person name="Kostadinov D I."/>
        </authorList>
    </citation>
    <scope>NUCLEOTIDE SEQUENCE</scope>
    <source>
        <strain evidence="3">Gfbio:sag-sample-m06:053724c1-46a9-4a36-b237-ea2bf867836b</strain>
    </source>
</reference>
<dbReference type="SUPFAM" id="SSF46689">
    <property type="entry name" value="Homeodomain-like"/>
    <property type="match status" value="1"/>
</dbReference>
<dbReference type="Pfam" id="PF01527">
    <property type="entry name" value="HTH_Tnp_1"/>
    <property type="match status" value="1"/>
</dbReference>
<dbReference type="PANTHER" id="PTHR33215:SF13">
    <property type="entry name" value="PROTEIN DISTAL ANTENNA"/>
    <property type="match status" value="1"/>
</dbReference>
<dbReference type="InterPro" id="IPR002514">
    <property type="entry name" value="Transposase_8"/>
</dbReference>
<proteinExistence type="inferred from homology"/>
<evidence type="ECO:0000256" key="2">
    <source>
        <dbReference type="SAM" id="Coils"/>
    </source>
</evidence>
<sequence>MTTEKRKRSNYTEDFKRDAVALVTEQGYKISEAARSLDVGANLIGRWRLQFEEEASGIRLSGDEREELKRLRKEVRQLRMEKEILKKASQFFAKEMK</sequence>
<evidence type="ECO:0000256" key="1">
    <source>
        <dbReference type="ARBA" id="ARBA00009964"/>
    </source>
</evidence>